<keyword evidence="3" id="KW-1185">Reference proteome</keyword>
<dbReference type="EMBL" id="QJNS01000249">
    <property type="protein sequence ID" value="RYO81489.1"/>
    <property type="molecule type" value="Genomic_DNA"/>
</dbReference>
<proteinExistence type="predicted"/>
<evidence type="ECO:0000313" key="2">
    <source>
        <dbReference type="EMBL" id="RYO81489.1"/>
    </source>
</evidence>
<gene>
    <name evidence="2" type="ORF">DL762_007066</name>
</gene>
<feature type="chain" id="PRO_5046013464" evidence="1">
    <location>
        <begin position="28"/>
        <end position="180"/>
    </location>
</feature>
<sequence length="180" mass="20278">MPFIHAPTWRLLETPLEVALALATVSAQYSFEHRVSEKLFRAGKAILLKRLARETGKIGPNTTTFLSVHNPLDVANAHNSKWLRSLKDSVGNSRPLSDSEDRILHWVNYIVEEAWDIVDFDEAEPVASIRSDPSNLGAAVLKIWAHFFKSNTQWPFINTIGLSLDKYRETLPGGTKPRCN</sequence>
<evidence type="ECO:0000256" key="1">
    <source>
        <dbReference type="SAM" id="SignalP"/>
    </source>
</evidence>
<feature type="signal peptide" evidence="1">
    <location>
        <begin position="1"/>
        <end position="27"/>
    </location>
</feature>
<accession>A0ABY0H3R9</accession>
<protein>
    <submittedName>
        <fullName evidence="2">Uncharacterized protein</fullName>
    </submittedName>
</protein>
<dbReference type="Proteomes" id="UP000294003">
    <property type="component" value="Unassembled WGS sequence"/>
</dbReference>
<organism evidence="2 3">
    <name type="scientific">Monosporascus cannonballus</name>
    <dbReference type="NCBI Taxonomy" id="155416"/>
    <lineage>
        <taxon>Eukaryota</taxon>
        <taxon>Fungi</taxon>
        <taxon>Dikarya</taxon>
        <taxon>Ascomycota</taxon>
        <taxon>Pezizomycotina</taxon>
        <taxon>Sordariomycetes</taxon>
        <taxon>Xylariomycetidae</taxon>
        <taxon>Xylariales</taxon>
        <taxon>Xylariales incertae sedis</taxon>
        <taxon>Monosporascus</taxon>
    </lineage>
</organism>
<name>A0ABY0H3R9_9PEZI</name>
<comment type="caution">
    <text evidence="2">The sequence shown here is derived from an EMBL/GenBank/DDBJ whole genome shotgun (WGS) entry which is preliminary data.</text>
</comment>
<keyword evidence="1" id="KW-0732">Signal</keyword>
<evidence type="ECO:0000313" key="3">
    <source>
        <dbReference type="Proteomes" id="UP000294003"/>
    </source>
</evidence>
<reference evidence="2 3" key="1">
    <citation type="submission" date="2018-06" db="EMBL/GenBank/DDBJ databases">
        <title>Complete Genomes of Monosporascus.</title>
        <authorList>
            <person name="Robinson A.J."/>
            <person name="Natvig D.O."/>
        </authorList>
    </citation>
    <scope>NUCLEOTIDE SEQUENCE [LARGE SCALE GENOMIC DNA]</scope>
    <source>
        <strain evidence="2 3">CBS 609.92</strain>
    </source>
</reference>